<protein>
    <submittedName>
        <fullName evidence="1">Uncharacterized protein</fullName>
    </submittedName>
</protein>
<dbReference type="EMBL" id="DYXT01000049">
    <property type="protein sequence ID" value="HJE39958.1"/>
    <property type="molecule type" value="Genomic_DNA"/>
</dbReference>
<sequence length="225" mass="24034">MDISIAPVIARACPDYKMILLTADVVNTPTPEALTAAIKRYGESVVSLFEMPDIARRPGIAATRAIYKALGKEPNRYRPSQEQMMRRFLKGQGLYTVSALVDTGNLLSLMSGYSVGVFDADKIAGGSLRIDVGRAGQPYEGIGRGPVNIEGLPVVCDAEGPIGSPTTDNERTKTSLGTTRIVATIHAFGPDMPLDATAELARQLFTAYCHADNISLSLHAPADPE</sequence>
<dbReference type="Gene3D" id="3.50.40.10">
    <property type="entry name" value="Phenylalanyl-trna Synthetase, Chain B, domain 3"/>
    <property type="match status" value="1"/>
</dbReference>
<dbReference type="Pfam" id="PF03483">
    <property type="entry name" value="B3_4"/>
    <property type="match status" value="1"/>
</dbReference>
<dbReference type="InterPro" id="IPR005146">
    <property type="entry name" value="B3/B4_tRNA-bd"/>
</dbReference>
<accession>A0A4Q0U7K4</accession>
<organism evidence="1 2">
    <name type="scientific">Candidatus Amulumruptor caecigallinarius</name>
    <dbReference type="NCBI Taxonomy" id="2109911"/>
    <lineage>
        <taxon>Bacteria</taxon>
        <taxon>Pseudomonadati</taxon>
        <taxon>Bacteroidota</taxon>
        <taxon>Bacteroidia</taxon>
        <taxon>Bacteroidales</taxon>
        <taxon>Muribaculaceae</taxon>
        <taxon>Candidatus Amulumruptor</taxon>
    </lineage>
</organism>
<evidence type="ECO:0000313" key="1">
    <source>
        <dbReference type="EMBL" id="HJE39958.1"/>
    </source>
</evidence>
<dbReference type="PANTHER" id="PTHR39209">
    <property type="match status" value="1"/>
</dbReference>
<name>A0A4Q0U7K4_9BACT</name>
<dbReference type="GO" id="GO:0003723">
    <property type="term" value="F:RNA binding"/>
    <property type="evidence" value="ECO:0007669"/>
    <property type="project" value="InterPro"/>
</dbReference>
<reference evidence="1" key="1">
    <citation type="journal article" date="2021" name="PeerJ">
        <title>Extensive microbial diversity within the chicken gut microbiome revealed by metagenomics and culture.</title>
        <authorList>
            <person name="Gilroy R."/>
            <person name="Ravi A."/>
            <person name="Getino M."/>
            <person name="Pursley I."/>
            <person name="Horton D.L."/>
            <person name="Alikhan N.F."/>
            <person name="Baker D."/>
            <person name="Gharbi K."/>
            <person name="Hall N."/>
            <person name="Watson M."/>
            <person name="Adriaenssens E.M."/>
            <person name="Foster-Nyarko E."/>
            <person name="Jarju S."/>
            <person name="Secka A."/>
            <person name="Antonio M."/>
            <person name="Oren A."/>
            <person name="Chaudhuri R.R."/>
            <person name="La Ragione R."/>
            <person name="Hildebrand F."/>
            <person name="Pallen M.J."/>
        </authorList>
    </citation>
    <scope>NUCLEOTIDE SEQUENCE</scope>
    <source>
        <strain evidence="1">4100</strain>
    </source>
</reference>
<dbReference type="SMART" id="SM00873">
    <property type="entry name" value="B3_4"/>
    <property type="match status" value="1"/>
</dbReference>
<comment type="caution">
    <text evidence="1">The sequence shown here is derived from an EMBL/GenBank/DDBJ whole genome shotgun (WGS) entry which is preliminary data.</text>
</comment>
<dbReference type="PANTHER" id="PTHR39209:SF2">
    <property type="entry name" value="CYTOPLASMIC PROTEIN"/>
    <property type="match status" value="1"/>
</dbReference>
<gene>
    <name evidence="1" type="ORF">K8V47_09405</name>
</gene>
<reference evidence="1" key="2">
    <citation type="submission" date="2021-09" db="EMBL/GenBank/DDBJ databases">
        <authorList>
            <person name="Gilroy R."/>
        </authorList>
    </citation>
    <scope>NUCLEOTIDE SEQUENCE</scope>
    <source>
        <strain evidence="1">4100</strain>
    </source>
</reference>
<dbReference type="AlphaFoldDB" id="A0A4Q0U7K4"/>
<dbReference type="GO" id="GO:0004826">
    <property type="term" value="F:phenylalanine-tRNA ligase activity"/>
    <property type="evidence" value="ECO:0007669"/>
    <property type="project" value="InterPro"/>
</dbReference>
<proteinExistence type="predicted"/>
<dbReference type="SUPFAM" id="SSF56037">
    <property type="entry name" value="PheT/TilS domain"/>
    <property type="match status" value="1"/>
</dbReference>
<dbReference type="InterPro" id="IPR020825">
    <property type="entry name" value="Phe-tRNA_synthase-like_B3/B4"/>
</dbReference>
<dbReference type="Proteomes" id="UP000711407">
    <property type="component" value="Unassembled WGS sequence"/>
</dbReference>
<evidence type="ECO:0000313" key="2">
    <source>
        <dbReference type="Proteomes" id="UP000711407"/>
    </source>
</evidence>